<dbReference type="RefSeq" id="WP_023065413.1">
    <property type="nucleotide sequence ID" value="NZ_AUZM01000011.1"/>
</dbReference>
<evidence type="ECO:0000313" key="1">
    <source>
        <dbReference type="EMBL" id="ERT08371.1"/>
    </source>
</evidence>
<dbReference type="Proteomes" id="UP000017127">
    <property type="component" value="Unassembled WGS sequence"/>
</dbReference>
<organism evidence="1 2">
    <name type="scientific">Lyngbya aestuarii BL J</name>
    <dbReference type="NCBI Taxonomy" id="1348334"/>
    <lineage>
        <taxon>Bacteria</taxon>
        <taxon>Bacillati</taxon>
        <taxon>Cyanobacteriota</taxon>
        <taxon>Cyanophyceae</taxon>
        <taxon>Oscillatoriophycideae</taxon>
        <taxon>Oscillatoriales</taxon>
        <taxon>Microcoleaceae</taxon>
        <taxon>Lyngbya</taxon>
    </lineage>
</organism>
<keyword evidence="2" id="KW-1185">Reference proteome</keyword>
<proteinExistence type="predicted"/>
<name>U7QPR2_9CYAN</name>
<gene>
    <name evidence="1" type="ORF">M595_1621</name>
</gene>
<dbReference type="EMBL" id="AUZM01000011">
    <property type="protein sequence ID" value="ERT08371.1"/>
    <property type="molecule type" value="Genomic_DNA"/>
</dbReference>
<protein>
    <submittedName>
        <fullName evidence="1">Uncharacterized protein</fullName>
    </submittedName>
</protein>
<dbReference type="AlphaFoldDB" id="U7QPR2"/>
<evidence type="ECO:0000313" key="2">
    <source>
        <dbReference type="Proteomes" id="UP000017127"/>
    </source>
</evidence>
<sequence>MNKTPSNQNNNSEDELLAEYCFDYQKAKSNRFATRSQVQKLTVVVLDEDVAPVFTRT</sequence>
<reference evidence="1 2" key="1">
    <citation type="journal article" date="2013" name="Front. Microbiol.">
        <title>Comparative genomic analyses of the cyanobacterium, Lyngbya aestuarii BL J, a powerful hydrogen producer.</title>
        <authorList>
            <person name="Kothari A."/>
            <person name="Vaughn M."/>
            <person name="Garcia-Pichel F."/>
        </authorList>
    </citation>
    <scope>NUCLEOTIDE SEQUENCE [LARGE SCALE GENOMIC DNA]</scope>
    <source>
        <strain evidence="1 2">BL J</strain>
    </source>
</reference>
<comment type="caution">
    <text evidence="1">The sequence shown here is derived from an EMBL/GenBank/DDBJ whole genome shotgun (WGS) entry which is preliminary data.</text>
</comment>
<accession>U7QPR2</accession>